<dbReference type="PANTHER" id="PTHR43215:SF14">
    <property type="entry name" value="RADIAL SPOKE HEAD 1 HOMOLOG"/>
    <property type="match status" value="1"/>
</dbReference>
<dbReference type="SMART" id="SM00698">
    <property type="entry name" value="MORN"/>
    <property type="match status" value="3"/>
</dbReference>
<feature type="region of interest" description="Disordered" evidence="2">
    <location>
        <begin position="1"/>
        <end position="29"/>
    </location>
</feature>
<keyword evidence="4" id="KW-1185">Reference proteome</keyword>
<dbReference type="PANTHER" id="PTHR43215">
    <property type="entry name" value="RADIAL SPOKE HEAD 1 HOMOLOG"/>
    <property type="match status" value="1"/>
</dbReference>
<evidence type="ECO:0000256" key="2">
    <source>
        <dbReference type="SAM" id="MobiDB-lite"/>
    </source>
</evidence>
<dbReference type="SUPFAM" id="SSF82185">
    <property type="entry name" value="Histone H3 K4-specific methyltransferase SET7/9 N-terminal domain"/>
    <property type="match status" value="1"/>
</dbReference>
<evidence type="ECO:0000313" key="3">
    <source>
        <dbReference type="EMBL" id="CAK9038211.1"/>
    </source>
</evidence>
<evidence type="ECO:0000256" key="1">
    <source>
        <dbReference type="ARBA" id="ARBA00022737"/>
    </source>
</evidence>
<feature type="compositionally biased region" description="Low complexity" evidence="2">
    <location>
        <begin position="1"/>
        <end position="21"/>
    </location>
</feature>
<evidence type="ECO:0000313" key="4">
    <source>
        <dbReference type="Proteomes" id="UP001642484"/>
    </source>
</evidence>
<dbReference type="Proteomes" id="UP001642484">
    <property type="component" value="Unassembled WGS sequence"/>
</dbReference>
<sequence length="262" mass="28546">MADGGAPAEPKAPKQAPQPGQMSQSLDEPVRGLEKVDDLKVHHREFFGGVGSFTVLKHEHLSQSTMSGSFTLTSSTGGVTEYKGCFNGNPADDGPTPNGLGVRINPDGSSFAGEWKEGFPHGQGEWKAAAPSCESYVGEWKRGKKHGYGTMKFNNGDCYEGDWADGKFQDRGKYTYSNGDEFMGLWEKGVKVSGTFYFADGRVSTRKWQGGKLVSCQEFDARKRSYMPTTTHQQVHDPRANQYGAAASMSNMITCNGVRVTT</sequence>
<protein>
    <recommendedName>
        <fullName evidence="5">MORN repeat-containing protein 5</fullName>
    </recommendedName>
</protein>
<comment type="caution">
    <text evidence="3">The sequence shown here is derived from an EMBL/GenBank/DDBJ whole genome shotgun (WGS) entry which is preliminary data.</text>
</comment>
<dbReference type="Pfam" id="PF02493">
    <property type="entry name" value="MORN"/>
    <property type="match status" value="4"/>
</dbReference>
<organism evidence="3 4">
    <name type="scientific">Durusdinium trenchii</name>
    <dbReference type="NCBI Taxonomy" id="1381693"/>
    <lineage>
        <taxon>Eukaryota</taxon>
        <taxon>Sar</taxon>
        <taxon>Alveolata</taxon>
        <taxon>Dinophyceae</taxon>
        <taxon>Suessiales</taxon>
        <taxon>Symbiodiniaceae</taxon>
        <taxon>Durusdinium</taxon>
    </lineage>
</organism>
<dbReference type="InterPro" id="IPR003409">
    <property type="entry name" value="MORN"/>
</dbReference>
<gene>
    <name evidence="3" type="ORF">CCMP2556_LOCUS20954</name>
</gene>
<accession>A0ABP0LHH8</accession>
<dbReference type="Gene3D" id="2.20.110.10">
    <property type="entry name" value="Histone H3 K4-specific methyltransferase SET7/9 N-terminal domain"/>
    <property type="match status" value="1"/>
</dbReference>
<reference evidence="3 4" key="1">
    <citation type="submission" date="2024-02" db="EMBL/GenBank/DDBJ databases">
        <authorList>
            <person name="Chen Y."/>
            <person name="Shah S."/>
            <person name="Dougan E. K."/>
            <person name="Thang M."/>
            <person name="Chan C."/>
        </authorList>
    </citation>
    <scope>NUCLEOTIDE SEQUENCE [LARGE SCALE GENOMIC DNA]</scope>
</reference>
<keyword evidence="1" id="KW-0677">Repeat</keyword>
<evidence type="ECO:0008006" key="5">
    <source>
        <dbReference type="Google" id="ProtNLM"/>
    </source>
</evidence>
<proteinExistence type="predicted"/>
<dbReference type="EMBL" id="CAXAMN010012447">
    <property type="protein sequence ID" value="CAK9038211.1"/>
    <property type="molecule type" value="Genomic_DNA"/>
</dbReference>
<name>A0ABP0LHH8_9DINO</name>